<dbReference type="InterPro" id="IPR018490">
    <property type="entry name" value="cNMP-bd_dom_sf"/>
</dbReference>
<dbReference type="PANTHER" id="PTHR24353">
    <property type="entry name" value="CYCLIC NUCLEOTIDE-DEPENDENT PROTEIN KINASE"/>
    <property type="match status" value="1"/>
</dbReference>
<evidence type="ECO:0000256" key="1">
    <source>
        <dbReference type="ARBA" id="ARBA00022527"/>
    </source>
</evidence>
<organism evidence="8 9">
    <name type="scientific">Fasciolopsis buskii</name>
    <dbReference type="NCBI Taxonomy" id="27845"/>
    <lineage>
        <taxon>Eukaryota</taxon>
        <taxon>Metazoa</taxon>
        <taxon>Spiralia</taxon>
        <taxon>Lophotrochozoa</taxon>
        <taxon>Platyhelminthes</taxon>
        <taxon>Trematoda</taxon>
        <taxon>Digenea</taxon>
        <taxon>Plagiorchiida</taxon>
        <taxon>Echinostomata</taxon>
        <taxon>Echinostomatoidea</taxon>
        <taxon>Fasciolidae</taxon>
        <taxon>Fasciolopsis</taxon>
    </lineage>
</organism>
<dbReference type="EMBL" id="LUCM01000721">
    <property type="protein sequence ID" value="KAA0200126.1"/>
    <property type="molecule type" value="Genomic_DNA"/>
</dbReference>
<comment type="caution">
    <text evidence="8">The sequence shown here is derived from an EMBL/GenBank/DDBJ whole genome shotgun (WGS) entry which is preliminary data.</text>
</comment>
<keyword evidence="4 8" id="KW-0418">Kinase</keyword>
<dbReference type="InterPro" id="IPR014710">
    <property type="entry name" value="RmlC-like_jellyroll"/>
</dbReference>
<dbReference type="PRINTS" id="PR00104">
    <property type="entry name" value="CGMPKINASE"/>
</dbReference>
<gene>
    <name evidence="8" type="ORF">FBUS_08985</name>
</gene>
<evidence type="ECO:0000256" key="5">
    <source>
        <dbReference type="ARBA" id="ARBA00022840"/>
    </source>
</evidence>
<protein>
    <submittedName>
        <fullName evidence="8">cGMP-dependent protein kinase</fullName>
    </submittedName>
</protein>
<evidence type="ECO:0000256" key="3">
    <source>
        <dbReference type="ARBA" id="ARBA00022741"/>
    </source>
</evidence>
<dbReference type="Proteomes" id="UP000728185">
    <property type="component" value="Unassembled WGS sequence"/>
</dbReference>
<dbReference type="PROSITE" id="PS00888">
    <property type="entry name" value="CNMP_BINDING_1"/>
    <property type="match status" value="1"/>
</dbReference>
<name>A0A8E0VRI5_9TREM</name>
<dbReference type="PROSITE" id="PS00889">
    <property type="entry name" value="CNMP_BINDING_2"/>
    <property type="match status" value="1"/>
</dbReference>
<feature type="region of interest" description="Disordered" evidence="6">
    <location>
        <begin position="122"/>
        <end position="146"/>
    </location>
</feature>
<evidence type="ECO:0000313" key="9">
    <source>
        <dbReference type="Proteomes" id="UP000728185"/>
    </source>
</evidence>
<evidence type="ECO:0000256" key="2">
    <source>
        <dbReference type="ARBA" id="ARBA00022679"/>
    </source>
</evidence>
<dbReference type="Gene3D" id="2.60.120.10">
    <property type="entry name" value="Jelly Rolls"/>
    <property type="match status" value="1"/>
</dbReference>
<evidence type="ECO:0000313" key="8">
    <source>
        <dbReference type="EMBL" id="KAA0200126.1"/>
    </source>
</evidence>
<evidence type="ECO:0000256" key="6">
    <source>
        <dbReference type="SAM" id="MobiDB-lite"/>
    </source>
</evidence>
<dbReference type="InterPro" id="IPR018488">
    <property type="entry name" value="cNMP-bd_CS"/>
</dbReference>
<keyword evidence="5" id="KW-0067">ATP-binding</keyword>
<keyword evidence="3" id="KW-0547">Nucleotide-binding</keyword>
<dbReference type="PROSITE" id="PS50042">
    <property type="entry name" value="CNMP_BINDING_3"/>
    <property type="match status" value="1"/>
</dbReference>
<dbReference type="GO" id="GO:0005524">
    <property type="term" value="F:ATP binding"/>
    <property type="evidence" value="ECO:0007669"/>
    <property type="project" value="UniProtKB-KW"/>
</dbReference>
<sequence>MNSVPALKSLSPEKMHKLADVLESIYYGPDEYIIREGEIGETFFIIQSGTVRVTKSIDGTDETQEIRHLSPGEWFGEKALYTSEKRSANVISMDGGVHLLSLDRSNFIHLIGDLSEIRSKDYGESRRSATSEPSTPSSDSNMHVTQRLDERLSLRGRAGALLMPTIPDEPPLSAQIDRADLEPIAVLGIGGFGCVELVRSRVFRPRSCEQFFLHLLSHYMYFLYQWAIKVNKGLSIG</sequence>
<dbReference type="SMART" id="SM00100">
    <property type="entry name" value="cNMP"/>
    <property type="match status" value="1"/>
</dbReference>
<dbReference type="PANTHER" id="PTHR24353:SF147">
    <property type="entry name" value="CGMP-DEPENDENT SERINE_THREONIN PROTEIN KINASE-RELATED"/>
    <property type="match status" value="1"/>
</dbReference>
<feature type="domain" description="Cyclic nucleotide-binding" evidence="7">
    <location>
        <begin position="6"/>
        <end position="128"/>
    </location>
</feature>
<dbReference type="CDD" id="cd00038">
    <property type="entry name" value="CAP_ED"/>
    <property type="match status" value="1"/>
</dbReference>
<keyword evidence="2" id="KW-0808">Transferase</keyword>
<dbReference type="Pfam" id="PF00027">
    <property type="entry name" value="cNMP_binding"/>
    <property type="match status" value="1"/>
</dbReference>
<keyword evidence="9" id="KW-1185">Reference proteome</keyword>
<dbReference type="InterPro" id="IPR000595">
    <property type="entry name" value="cNMP-bd_dom"/>
</dbReference>
<keyword evidence="1" id="KW-0723">Serine/threonine-protein kinase</keyword>
<evidence type="ECO:0000256" key="4">
    <source>
        <dbReference type="ARBA" id="ARBA00022777"/>
    </source>
</evidence>
<dbReference type="InterPro" id="IPR002374">
    <property type="entry name" value="cGMP_dep_kinase"/>
</dbReference>
<accession>A0A8E0VRI5</accession>
<reference evidence="8" key="1">
    <citation type="submission" date="2019-05" db="EMBL/GenBank/DDBJ databases">
        <title>Annotation for the trematode Fasciolopsis buski.</title>
        <authorList>
            <person name="Choi Y.-J."/>
        </authorList>
    </citation>
    <scope>NUCLEOTIDE SEQUENCE</scope>
    <source>
        <strain evidence="8">HT</strain>
        <tissue evidence="8">Whole worm</tissue>
    </source>
</reference>
<proteinExistence type="predicted"/>
<dbReference type="OrthoDB" id="63267at2759"/>
<dbReference type="SUPFAM" id="SSF51206">
    <property type="entry name" value="cAMP-binding domain-like"/>
    <property type="match status" value="1"/>
</dbReference>
<evidence type="ECO:0000259" key="7">
    <source>
        <dbReference type="PROSITE" id="PS50042"/>
    </source>
</evidence>
<dbReference type="GO" id="GO:0004692">
    <property type="term" value="F:cGMP-dependent protein kinase activity"/>
    <property type="evidence" value="ECO:0007669"/>
    <property type="project" value="InterPro"/>
</dbReference>
<feature type="compositionally biased region" description="Polar residues" evidence="6">
    <location>
        <begin position="130"/>
        <end position="144"/>
    </location>
</feature>
<dbReference type="AlphaFoldDB" id="A0A8E0VRI5"/>